<dbReference type="PRINTS" id="PR00455">
    <property type="entry name" value="HTHTETR"/>
</dbReference>
<evidence type="ECO:0000256" key="2">
    <source>
        <dbReference type="ARBA" id="ARBA00023125"/>
    </source>
</evidence>
<gene>
    <name evidence="6" type="ORF">GCM10010185_24820</name>
</gene>
<keyword evidence="1" id="KW-0805">Transcription regulation</keyword>
<dbReference type="GO" id="GO:0003700">
    <property type="term" value="F:DNA-binding transcription factor activity"/>
    <property type="evidence" value="ECO:0007669"/>
    <property type="project" value="TreeGrafter"/>
</dbReference>
<dbReference type="InterPro" id="IPR001647">
    <property type="entry name" value="HTH_TetR"/>
</dbReference>
<dbReference type="Gene3D" id="1.10.357.10">
    <property type="entry name" value="Tetracycline Repressor, domain 2"/>
    <property type="match status" value="1"/>
</dbReference>
<keyword evidence="3" id="KW-0804">Transcription</keyword>
<accession>A0A918ECU7</accession>
<keyword evidence="2 4" id="KW-0238">DNA-binding</keyword>
<dbReference type="InterPro" id="IPR009057">
    <property type="entry name" value="Homeodomain-like_sf"/>
</dbReference>
<dbReference type="Proteomes" id="UP000639606">
    <property type="component" value="Unassembled WGS sequence"/>
</dbReference>
<dbReference type="PANTHER" id="PTHR30055:SF234">
    <property type="entry name" value="HTH-TYPE TRANSCRIPTIONAL REGULATOR BETI"/>
    <property type="match status" value="1"/>
</dbReference>
<keyword evidence="7" id="KW-1185">Reference proteome</keyword>
<evidence type="ECO:0000313" key="6">
    <source>
        <dbReference type="EMBL" id="GGP51802.1"/>
    </source>
</evidence>
<dbReference type="InterPro" id="IPR050109">
    <property type="entry name" value="HTH-type_TetR-like_transc_reg"/>
</dbReference>
<name>A0A918ECU7_9PSEU</name>
<dbReference type="PROSITE" id="PS50977">
    <property type="entry name" value="HTH_TETR_2"/>
    <property type="match status" value="1"/>
</dbReference>
<organism evidence="6 7">
    <name type="scientific">Saccharothrix coeruleofusca</name>
    <dbReference type="NCBI Taxonomy" id="33919"/>
    <lineage>
        <taxon>Bacteria</taxon>
        <taxon>Bacillati</taxon>
        <taxon>Actinomycetota</taxon>
        <taxon>Actinomycetes</taxon>
        <taxon>Pseudonocardiales</taxon>
        <taxon>Pseudonocardiaceae</taxon>
        <taxon>Saccharothrix</taxon>
    </lineage>
</organism>
<sequence length="196" mass="20915">MTRAESAAATRRALVRAATELLDEGGPGAVTLREVGARAGVSRGAPYGHFENKEHLLTQLAINAWSELADEVGKLRADAGAPAQVRLEQAILTFIGVARRRPHRYALMFSTPADTPAAAEAAGRLEKEFFTLVADVVGESDAQRYFALLMSSAHGIAGLELSGHLSKETWGVGVDQLVRMLVDAIRPGVREADPSD</sequence>
<feature type="domain" description="HTH tetR-type" evidence="5">
    <location>
        <begin position="8"/>
        <end position="68"/>
    </location>
</feature>
<dbReference type="InterPro" id="IPR036271">
    <property type="entry name" value="Tet_transcr_reg_TetR-rel_C_sf"/>
</dbReference>
<dbReference type="PANTHER" id="PTHR30055">
    <property type="entry name" value="HTH-TYPE TRANSCRIPTIONAL REGULATOR RUTR"/>
    <property type="match status" value="1"/>
</dbReference>
<dbReference type="GO" id="GO:0000976">
    <property type="term" value="F:transcription cis-regulatory region binding"/>
    <property type="evidence" value="ECO:0007669"/>
    <property type="project" value="TreeGrafter"/>
</dbReference>
<dbReference type="Pfam" id="PF13305">
    <property type="entry name" value="TetR_C_33"/>
    <property type="match status" value="1"/>
</dbReference>
<evidence type="ECO:0000259" key="5">
    <source>
        <dbReference type="PROSITE" id="PS50977"/>
    </source>
</evidence>
<dbReference type="AlphaFoldDB" id="A0A918ECU7"/>
<dbReference type="InterPro" id="IPR025996">
    <property type="entry name" value="MT1864/Rv1816-like_C"/>
</dbReference>
<proteinExistence type="predicted"/>
<dbReference type="EMBL" id="BMRG01000004">
    <property type="protein sequence ID" value="GGP51802.1"/>
    <property type="molecule type" value="Genomic_DNA"/>
</dbReference>
<dbReference type="SUPFAM" id="SSF48498">
    <property type="entry name" value="Tetracyclin repressor-like, C-terminal domain"/>
    <property type="match status" value="1"/>
</dbReference>
<evidence type="ECO:0000256" key="3">
    <source>
        <dbReference type="ARBA" id="ARBA00023163"/>
    </source>
</evidence>
<reference evidence="6" key="1">
    <citation type="journal article" date="2014" name="Int. J. Syst. Evol. Microbiol.">
        <title>Complete genome sequence of Corynebacterium casei LMG S-19264T (=DSM 44701T), isolated from a smear-ripened cheese.</title>
        <authorList>
            <consortium name="US DOE Joint Genome Institute (JGI-PGF)"/>
            <person name="Walter F."/>
            <person name="Albersmeier A."/>
            <person name="Kalinowski J."/>
            <person name="Ruckert C."/>
        </authorList>
    </citation>
    <scope>NUCLEOTIDE SEQUENCE</scope>
    <source>
        <strain evidence="6">JCM 3313</strain>
    </source>
</reference>
<evidence type="ECO:0000256" key="1">
    <source>
        <dbReference type="ARBA" id="ARBA00023015"/>
    </source>
</evidence>
<evidence type="ECO:0000313" key="7">
    <source>
        <dbReference type="Proteomes" id="UP000639606"/>
    </source>
</evidence>
<reference evidence="6" key="2">
    <citation type="submission" date="2020-09" db="EMBL/GenBank/DDBJ databases">
        <authorList>
            <person name="Sun Q."/>
            <person name="Ohkuma M."/>
        </authorList>
    </citation>
    <scope>NUCLEOTIDE SEQUENCE</scope>
    <source>
        <strain evidence="6">JCM 3313</strain>
    </source>
</reference>
<evidence type="ECO:0000256" key="4">
    <source>
        <dbReference type="PROSITE-ProRule" id="PRU00335"/>
    </source>
</evidence>
<comment type="caution">
    <text evidence="6">The sequence shown here is derived from an EMBL/GenBank/DDBJ whole genome shotgun (WGS) entry which is preliminary data.</text>
</comment>
<protein>
    <submittedName>
        <fullName evidence="6">TetR family transcriptional regulator</fullName>
    </submittedName>
</protein>
<dbReference type="SUPFAM" id="SSF46689">
    <property type="entry name" value="Homeodomain-like"/>
    <property type="match status" value="1"/>
</dbReference>
<dbReference type="RefSeq" id="WP_189223874.1">
    <property type="nucleotide sequence ID" value="NZ_BMRG01000004.1"/>
</dbReference>
<dbReference type="Pfam" id="PF00440">
    <property type="entry name" value="TetR_N"/>
    <property type="match status" value="1"/>
</dbReference>
<feature type="DNA-binding region" description="H-T-H motif" evidence="4">
    <location>
        <begin position="31"/>
        <end position="50"/>
    </location>
</feature>